<dbReference type="Proteomes" id="UP000277212">
    <property type="component" value="Unassembled WGS sequence"/>
</dbReference>
<feature type="region of interest" description="Disordered" evidence="1">
    <location>
        <begin position="138"/>
        <end position="166"/>
    </location>
</feature>
<feature type="signal peptide" evidence="2">
    <location>
        <begin position="1"/>
        <end position="18"/>
    </location>
</feature>
<keyword evidence="2" id="KW-0732">Signal</keyword>
<dbReference type="EMBL" id="NKUJ01000075">
    <property type="protein sequence ID" value="RMJ14896.1"/>
    <property type="molecule type" value="Genomic_DNA"/>
</dbReference>
<dbReference type="AlphaFoldDB" id="A0A3M2SBH8"/>
<feature type="compositionally biased region" description="Polar residues" evidence="1">
    <location>
        <begin position="142"/>
        <end position="166"/>
    </location>
</feature>
<protein>
    <recommendedName>
        <fullName evidence="5">EF-hand domain-containing protein</fullName>
    </recommendedName>
</protein>
<gene>
    <name evidence="3" type="ORF">CDV36_005438</name>
</gene>
<keyword evidence="4" id="KW-1185">Reference proteome</keyword>
<evidence type="ECO:0000313" key="4">
    <source>
        <dbReference type="Proteomes" id="UP000277212"/>
    </source>
</evidence>
<evidence type="ECO:0000313" key="3">
    <source>
        <dbReference type="EMBL" id="RMJ14896.1"/>
    </source>
</evidence>
<feature type="chain" id="PRO_5018233068" description="EF-hand domain-containing protein" evidence="2">
    <location>
        <begin position="19"/>
        <end position="166"/>
    </location>
</feature>
<proteinExistence type="predicted"/>
<sequence>MAEVAGLVLGAIPIAIWALEKYAEPFETHQNYYIAIQTLRADLTMQKSQLEITLRNIGLENPSVDELQECLSVKFPSIHQDLIVIIKAMDERASKLLGDLDIDNNGKVSIFWVYQRAQADTQVNYSLGGRMILQTGLDGSGVESSAPSPQRRTDPSSMTSGNGIKI</sequence>
<accession>A0A3M2SBH8</accession>
<evidence type="ECO:0000256" key="1">
    <source>
        <dbReference type="SAM" id="MobiDB-lite"/>
    </source>
</evidence>
<reference evidence="3 4" key="1">
    <citation type="submission" date="2017-06" db="EMBL/GenBank/DDBJ databases">
        <title>Comparative genomic analysis of Ambrosia Fusariam Clade fungi.</title>
        <authorList>
            <person name="Stajich J.E."/>
            <person name="Carrillo J."/>
            <person name="Kijimoto T."/>
            <person name="Eskalen A."/>
            <person name="O'Donnell K."/>
            <person name="Kasson M."/>
        </authorList>
    </citation>
    <scope>NUCLEOTIDE SEQUENCE [LARGE SCALE GENOMIC DNA]</scope>
    <source>
        <strain evidence="3">UCR3666</strain>
    </source>
</reference>
<comment type="caution">
    <text evidence="3">The sequence shown here is derived from an EMBL/GenBank/DDBJ whole genome shotgun (WGS) entry which is preliminary data.</text>
</comment>
<dbReference type="OrthoDB" id="3565018at2759"/>
<organism evidence="3 4">
    <name type="scientific">Fusarium kuroshium</name>
    <dbReference type="NCBI Taxonomy" id="2010991"/>
    <lineage>
        <taxon>Eukaryota</taxon>
        <taxon>Fungi</taxon>
        <taxon>Dikarya</taxon>
        <taxon>Ascomycota</taxon>
        <taxon>Pezizomycotina</taxon>
        <taxon>Sordariomycetes</taxon>
        <taxon>Hypocreomycetidae</taxon>
        <taxon>Hypocreales</taxon>
        <taxon>Nectriaceae</taxon>
        <taxon>Fusarium</taxon>
        <taxon>Fusarium solani species complex</taxon>
    </lineage>
</organism>
<evidence type="ECO:0008006" key="5">
    <source>
        <dbReference type="Google" id="ProtNLM"/>
    </source>
</evidence>
<evidence type="ECO:0000256" key="2">
    <source>
        <dbReference type="SAM" id="SignalP"/>
    </source>
</evidence>
<name>A0A3M2SBH8_9HYPO</name>